<proteinExistence type="predicted"/>
<dbReference type="AlphaFoldDB" id="A0A1M5W2Q3"/>
<dbReference type="Proteomes" id="UP000184241">
    <property type="component" value="Unassembled WGS sequence"/>
</dbReference>
<gene>
    <name evidence="1" type="ORF">SAMN02745941_00899</name>
</gene>
<dbReference type="PROSITE" id="PS51257">
    <property type="entry name" value="PROKAR_LIPOPROTEIN"/>
    <property type="match status" value="1"/>
</dbReference>
<organism evidence="1 2">
    <name type="scientific">Clostridium intestinale DSM 6191</name>
    <dbReference type="NCBI Taxonomy" id="1121320"/>
    <lineage>
        <taxon>Bacteria</taxon>
        <taxon>Bacillati</taxon>
        <taxon>Bacillota</taxon>
        <taxon>Clostridia</taxon>
        <taxon>Eubacteriales</taxon>
        <taxon>Clostridiaceae</taxon>
        <taxon>Clostridium</taxon>
    </lineage>
</organism>
<evidence type="ECO:0008006" key="3">
    <source>
        <dbReference type="Google" id="ProtNLM"/>
    </source>
</evidence>
<accession>A0A1M5W2Q3</accession>
<evidence type="ECO:0000313" key="2">
    <source>
        <dbReference type="Proteomes" id="UP000184241"/>
    </source>
</evidence>
<sequence length="169" mass="19691">MKNFIKVIILILGVSFIITGCNINEIKDEPKFILKLNVSNLTEEEYKLVGTKELENPKKEDFKNIEFALDVEHSNKISNRNISVPSIKEVIQKQYKDRYWFGKGYSEDNKGTNFASYGEKIVIYSNGLKEDDIKEIFKSAEVKISWVTHSEESKERIFNLDDIIEFEQL</sequence>
<dbReference type="RefSeq" id="WP_073017138.1">
    <property type="nucleotide sequence ID" value="NZ_FQXU01000004.1"/>
</dbReference>
<protein>
    <recommendedName>
        <fullName evidence="3">Lipoprotein</fullName>
    </recommendedName>
</protein>
<reference evidence="1 2" key="1">
    <citation type="submission" date="2016-11" db="EMBL/GenBank/DDBJ databases">
        <authorList>
            <person name="Jaros S."/>
            <person name="Januszkiewicz K."/>
            <person name="Wedrychowicz H."/>
        </authorList>
    </citation>
    <scope>NUCLEOTIDE SEQUENCE [LARGE SCALE GENOMIC DNA]</scope>
    <source>
        <strain evidence="1 2">DSM 6191</strain>
    </source>
</reference>
<name>A0A1M5W2Q3_9CLOT</name>
<evidence type="ECO:0000313" key="1">
    <source>
        <dbReference type="EMBL" id="SHH81792.1"/>
    </source>
</evidence>
<dbReference type="EMBL" id="FQXU01000004">
    <property type="protein sequence ID" value="SHH81792.1"/>
    <property type="molecule type" value="Genomic_DNA"/>
</dbReference>